<evidence type="ECO:0000313" key="2">
    <source>
        <dbReference type="Proteomes" id="UP000606974"/>
    </source>
</evidence>
<dbReference type="AlphaFoldDB" id="A0A8H7AM39"/>
<evidence type="ECO:0000313" key="1">
    <source>
        <dbReference type="EMBL" id="KAF7509481.1"/>
    </source>
</evidence>
<dbReference type="EMBL" id="JAACFV010000041">
    <property type="protein sequence ID" value="KAF7509481.1"/>
    <property type="molecule type" value="Genomic_DNA"/>
</dbReference>
<proteinExistence type="predicted"/>
<dbReference type="Proteomes" id="UP000606974">
    <property type="component" value="Unassembled WGS sequence"/>
</dbReference>
<protein>
    <submittedName>
        <fullName evidence="1">Uncharacterized protein</fullName>
    </submittedName>
</protein>
<accession>A0A8H7AM39</accession>
<reference evidence="1" key="1">
    <citation type="submission" date="2020-02" db="EMBL/GenBank/DDBJ databases">
        <authorList>
            <person name="Palmer J.M."/>
        </authorList>
    </citation>
    <scope>NUCLEOTIDE SEQUENCE</scope>
    <source>
        <strain evidence="1">EPUS1.4</strain>
        <tissue evidence="1">Thallus</tissue>
    </source>
</reference>
<organism evidence="1 2">
    <name type="scientific">Endocarpon pusillum</name>
    <dbReference type="NCBI Taxonomy" id="364733"/>
    <lineage>
        <taxon>Eukaryota</taxon>
        <taxon>Fungi</taxon>
        <taxon>Dikarya</taxon>
        <taxon>Ascomycota</taxon>
        <taxon>Pezizomycotina</taxon>
        <taxon>Eurotiomycetes</taxon>
        <taxon>Chaetothyriomycetidae</taxon>
        <taxon>Verrucariales</taxon>
        <taxon>Verrucariaceae</taxon>
        <taxon>Endocarpon</taxon>
    </lineage>
</organism>
<sequence length="70" mass="7739">MLSEFDSCCELVDLSPAAAPSTRQLFVKIPCRLVRPDCHYSFSNLTKALVHLGGVSEAKQQHGFPFLSMI</sequence>
<comment type="caution">
    <text evidence="1">The sequence shown here is derived from an EMBL/GenBank/DDBJ whole genome shotgun (WGS) entry which is preliminary data.</text>
</comment>
<gene>
    <name evidence="1" type="ORF">GJ744_008044</name>
</gene>
<keyword evidence="2" id="KW-1185">Reference proteome</keyword>
<name>A0A8H7AM39_9EURO</name>